<keyword evidence="5" id="KW-0418">Kinase</keyword>
<accession>A0A1G1TIS2</accession>
<dbReference type="AlphaFoldDB" id="A0A1G1TIS2"/>
<feature type="domain" description="Histidine kinase" evidence="6">
    <location>
        <begin position="617"/>
        <end position="832"/>
    </location>
</feature>
<protein>
    <recommendedName>
        <fullName evidence="2">histidine kinase</fullName>
        <ecNumber evidence="2">2.7.13.3</ecNumber>
    </recommendedName>
</protein>
<dbReference type="InterPro" id="IPR001610">
    <property type="entry name" value="PAC"/>
</dbReference>
<dbReference type="PANTHER" id="PTHR43304">
    <property type="entry name" value="PHYTOCHROME-LIKE PROTEIN CPH1"/>
    <property type="match status" value="1"/>
</dbReference>
<evidence type="ECO:0000313" key="10">
    <source>
        <dbReference type="Proteomes" id="UP000177506"/>
    </source>
</evidence>
<evidence type="ECO:0000259" key="7">
    <source>
        <dbReference type="PROSITE" id="PS50112"/>
    </source>
</evidence>
<evidence type="ECO:0000256" key="2">
    <source>
        <dbReference type="ARBA" id="ARBA00012438"/>
    </source>
</evidence>
<dbReference type="Pfam" id="PF08447">
    <property type="entry name" value="PAS_3"/>
    <property type="match status" value="2"/>
</dbReference>
<name>A0A1G1TIS2_9BACT</name>
<feature type="domain" description="PAS" evidence="7">
    <location>
        <begin position="360"/>
        <end position="430"/>
    </location>
</feature>
<dbReference type="InterPro" id="IPR003594">
    <property type="entry name" value="HATPase_dom"/>
</dbReference>
<dbReference type="InterPro" id="IPR013655">
    <property type="entry name" value="PAS_fold_3"/>
</dbReference>
<feature type="domain" description="PAS" evidence="7">
    <location>
        <begin position="473"/>
        <end position="544"/>
    </location>
</feature>
<dbReference type="SMART" id="SM00091">
    <property type="entry name" value="PAS"/>
    <property type="match status" value="5"/>
</dbReference>
<dbReference type="PANTHER" id="PTHR43304:SF1">
    <property type="entry name" value="PAC DOMAIN-CONTAINING PROTEIN"/>
    <property type="match status" value="1"/>
</dbReference>
<dbReference type="InterPro" id="IPR000014">
    <property type="entry name" value="PAS"/>
</dbReference>
<dbReference type="PROSITE" id="PS50109">
    <property type="entry name" value="HIS_KIN"/>
    <property type="match status" value="1"/>
</dbReference>
<dbReference type="GO" id="GO:0000155">
    <property type="term" value="F:phosphorelay sensor kinase activity"/>
    <property type="evidence" value="ECO:0007669"/>
    <property type="project" value="InterPro"/>
</dbReference>
<evidence type="ECO:0000259" key="6">
    <source>
        <dbReference type="PROSITE" id="PS50109"/>
    </source>
</evidence>
<dbReference type="EMBL" id="MDZA01000111">
    <property type="protein sequence ID" value="OGX90772.1"/>
    <property type="molecule type" value="Genomic_DNA"/>
</dbReference>
<dbReference type="Pfam" id="PF02518">
    <property type="entry name" value="HATPase_c"/>
    <property type="match status" value="1"/>
</dbReference>
<dbReference type="InterPro" id="IPR052162">
    <property type="entry name" value="Sensor_kinase/Photoreceptor"/>
</dbReference>
<evidence type="ECO:0000256" key="3">
    <source>
        <dbReference type="ARBA" id="ARBA00022553"/>
    </source>
</evidence>
<evidence type="ECO:0000256" key="1">
    <source>
        <dbReference type="ARBA" id="ARBA00000085"/>
    </source>
</evidence>
<dbReference type="Pfam" id="PF13426">
    <property type="entry name" value="PAS_9"/>
    <property type="match status" value="1"/>
</dbReference>
<dbReference type="SUPFAM" id="SSF47384">
    <property type="entry name" value="Homodimeric domain of signal transducing histidine kinase"/>
    <property type="match status" value="1"/>
</dbReference>
<dbReference type="Gene3D" id="1.10.287.130">
    <property type="match status" value="1"/>
</dbReference>
<dbReference type="InterPro" id="IPR036097">
    <property type="entry name" value="HisK_dim/P_sf"/>
</dbReference>
<dbReference type="PROSITE" id="PS50112">
    <property type="entry name" value="PAS"/>
    <property type="match status" value="5"/>
</dbReference>
<keyword evidence="10" id="KW-1185">Reference proteome</keyword>
<dbReference type="Proteomes" id="UP000177506">
    <property type="component" value="Unassembled WGS sequence"/>
</dbReference>
<dbReference type="InterPro" id="IPR013656">
    <property type="entry name" value="PAS_4"/>
</dbReference>
<comment type="catalytic activity">
    <reaction evidence="1">
        <text>ATP + protein L-histidine = ADP + protein N-phospho-L-histidine.</text>
        <dbReference type="EC" id="2.7.13.3"/>
    </reaction>
</comment>
<dbReference type="Pfam" id="PF08448">
    <property type="entry name" value="PAS_4"/>
    <property type="match status" value="2"/>
</dbReference>
<dbReference type="InterPro" id="IPR000700">
    <property type="entry name" value="PAS-assoc_C"/>
</dbReference>
<dbReference type="PRINTS" id="PR00344">
    <property type="entry name" value="BCTRLSENSOR"/>
</dbReference>
<dbReference type="Gene3D" id="3.30.450.20">
    <property type="entry name" value="PAS domain"/>
    <property type="match status" value="5"/>
</dbReference>
<dbReference type="SUPFAM" id="SSF55874">
    <property type="entry name" value="ATPase domain of HSP90 chaperone/DNA topoisomerase II/histidine kinase"/>
    <property type="match status" value="1"/>
</dbReference>
<evidence type="ECO:0000256" key="4">
    <source>
        <dbReference type="ARBA" id="ARBA00022679"/>
    </source>
</evidence>
<dbReference type="SUPFAM" id="SSF55785">
    <property type="entry name" value="PYP-like sensor domain (PAS domain)"/>
    <property type="match status" value="5"/>
</dbReference>
<keyword evidence="3" id="KW-0597">Phosphoprotein</keyword>
<keyword evidence="4" id="KW-0808">Transferase</keyword>
<evidence type="ECO:0000259" key="8">
    <source>
        <dbReference type="PROSITE" id="PS50113"/>
    </source>
</evidence>
<feature type="domain" description="PAC" evidence="8">
    <location>
        <begin position="545"/>
        <end position="599"/>
    </location>
</feature>
<dbReference type="EC" id="2.7.13.3" evidence="2"/>
<reference evidence="9 10" key="1">
    <citation type="submission" date="2016-08" db="EMBL/GenBank/DDBJ databases">
        <title>Hymenobacter coccineus sp. nov., Hymenobacter lapidarius sp. nov. and Hymenobacter glacialis sp. nov., isolated from Antarctic soil.</title>
        <authorList>
            <person name="Sedlacek I."/>
            <person name="Kralova S."/>
            <person name="Kyrova K."/>
            <person name="Maslanova I."/>
            <person name="Stankova E."/>
            <person name="Vrbovska V."/>
            <person name="Nemec M."/>
            <person name="Bartak M."/>
            <person name="Svec P."/>
            <person name="Busse H.-J."/>
            <person name="Pantucek R."/>
        </authorList>
    </citation>
    <scope>NUCLEOTIDE SEQUENCE [LARGE SCALE GENOMIC DNA]</scope>
    <source>
        <strain evidence="9 10">CCM 8649</strain>
    </source>
</reference>
<comment type="caution">
    <text evidence="9">The sequence shown here is derived from an EMBL/GenBank/DDBJ whole genome shotgun (WGS) entry which is preliminary data.</text>
</comment>
<evidence type="ECO:0000256" key="5">
    <source>
        <dbReference type="ARBA" id="ARBA00022777"/>
    </source>
</evidence>
<dbReference type="SMART" id="SM00086">
    <property type="entry name" value="PAC"/>
    <property type="match status" value="3"/>
</dbReference>
<gene>
    <name evidence="9" type="ORF">BEN49_00295</name>
</gene>
<proteinExistence type="predicted"/>
<dbReference type="InterPro" id="IPR004358">
    <property type="entry name" value="Sig_transdc_His_kin-like_C"/>
</dbReference>
<sequence length="840" mass="94602">MMALLNEEGRYLYVGGSITPALGYQPEELIGRSAFDFIHPNDVAAAQASWVELGSQPAFTVSDFRFRAANGDWRWMETSVNNQLLNPNIRAYTVISRDVTAQCEAIRRAYEQKELYRAVAEHSFDIVMLMSTEGVYTYVGGSVQKALGYQPEQLLGHSPFEFIHPEDLAAAQAAWAERGTLPVFSVPDCRFRAANGAWRWMETTIGNQLLNPAIGAFTLCSRDVTEKKNRALELATSEQRFRLLFEHNQTLAIFQDAEGRVLDMNPAYLSFLKMTKEQVLQRHPSDFLPSDFSPQVEERFREVLSGQSLSYQTTVKYEGVERTFAVTKTPLMVNGQLIGVSTTGNNITEMAAAQHLVQQQTARLHRVVESITDAFLSMDRDWNLTYLNSKGERLLRIRQADTLGKNLWEILGQGAESLYYQKCQEALDTGQTVQYDAFSEQEKRWLEVKVYPFAEGVSIFFSDITQRVESDKQLKMLSLVAQGTINSVVITDAYGRTEWVNESFTRDTGYTLAEMRGQKPGSVLQGPETEPAAIQLFEERLASRKQFSVTILNYKKSGQKLWFMMDIIPIFNDAGELIQYIAIQQNINFRKEVEASQAKMTEELYQHNRALQQFTYIISHNLRAPLANALGLAALLPNLDRQNPVFDTSLAHLRDSMGQADTVLQDLNLMLSIRDQQHVQPDRVTLAEVCRQAVADLEAPAQQCGGLVSINVPNDLAVRGNRAYVYSIFYNLLSNSIKYRAEHRQLRVEIACFRNEGGGLSLSFSDNGSGFDLAKAGSEVFQLYKRFHVKQKGRGIGLYLIKAHVETMDGTIEVTSEVDGGTRFLIQLDSFESASYPSIA</sequence>
<evidence type="ECO:0000313" key="9">
    <source>
        <dbReference type="EMBL" id="OGX90772.1"/>
    </source>
</evidence>
<dbReference type="CDD" id="cd00130">
    <property type="entry name" value="PAS"/>
    <property type="match status" value="5"/>
</dbReference>
<feature type="domain" description="PAS" evidence="7">
    <location>
        <begin position="237"/>
        <end position="307"/>
    </location>
</feature>
<organism evidence="9 10">
    <name type="scientific">Hymenobacter coccineus</name>
    <dbReference type="NCBI Taxonomy" id="1908235"/>
    <lineage>
        <taxon>Bacteria</taxon>
        <taxon>Pseudomonadati</taxon>
        <taxon>Bacteroidota</taxon>
        <taxon>Cytophagia</taxon>
        <taxon>Cytophagales</taxon>
        <taxon>Hymenobacteraceae</taxon>
        <taxon>Hymenobacter</taxon>
    </lineage>
</organism>
<feature type="domain" description="PAS" evidence="7">
    <location>
        <begin position="1"/>
        <end position="42"/>
    </location>
</feature>
<dbReference type="Gene3D" id="3.30.565.10">
    <property type="entry name" value="Histidine kinase-like ATPase, C-terminal domain"/>
    <property type="match status" value="1"/>
</dbReference>
<dbReference type="InterPro" id="IPR005467">
    <property type="entry name" value="His_kinase_dom"/>
</dbReference>
<dbReference type="PROSITE" id="PS50113">
    <property type="entry name" value="PAC"/>
    <property type="match status" value="1"/>
</dbReference>
<feature type="domain" description="PAS" evidence="7">
    <location>
        <begin position="112"/>
        <end position="167"/>
    </location>
</feature>
<dbReference type="SMART" id="SM00387">
    <property type="entry name" value="HATPase_c"/>
    <property type="match status" value="1"/>
</dbReference>
<dbReference type="InterPro" id="IPR035965">
    <property type="entry name" value="PAS-like_dom_sf"/>
</dbReference>
<dbReference type="NCBIfam" id="TIGR00229">
    <property type="entry name" value="sensory_box"/>
    <property type="match status" value="5"/>
</dbReference>
<dbReference type="InterPro" id="IPR036890">
    <property type="entry name" value="HATPase_C_sf"/>
</dbReference>